<dbReference type="PANTHER" id="PTHR23077:SF27">
    <property type="entry name" value="ATPASE FAMILY GENE 2 PROTEIN HOMOLOG A"/>
    <property type="match status" value="1"/>
</dbReference>
<dbReference type="InterPro" id="IPR027417">
    <property type="entry name" value="P-loop_NTPase"/>
</dbReference>
<dbReference type="GeneID" id="120257542"/>
<feature type="domain" description="AAA ATPase AAA+ lid" evidence="3">
    <location>
        <begin position="13"/>
        <end position="54"/>
    </location>
</feature>
<dbReference type="RefSeq" id="XP_039120938.1">
    <property type="nucleotide sequence ID" value="XM_039265004.1"/>
</dbReference>
<keyword evidence="2" id="KW-0067">ATP-binding</keyword>
<sequence>MRSMPCSSDVCEEELACLTEGYTGADIKLICREAAIAALEESLEAVEVSMAHFKIGIGKVQPSNIQFYQELAAQFRRLVDSRAIRDE</sequence>
<proteinExistence type="predicted"/>
<dbReference type="AlphaFoldDB" id="A0AB40B0R7"/>
<evidence type="ECO:0000256" key="2">
    <source>
        <dbReference type="ARBA" id="ARBA00022840"/>
    </source>
</evidence>
<dbReference type="InterPro" id="IPR041569">
    <property type="entry name" value="AAA_lid_3"/>
</dbReference>
<evidence type="ECO:0000313" key="5">
    <source>
        <dbReference type="RefSeq" id="XP_039120938.1"/>
    </source>
</evidence>
<name>A0AB40B0R7_DIOCR</name>
<evidence type="ECO:0000256" key="1">
    <source>
        <dbReference type="ARBA" id="ARBA00022741"/>
    </source>
</evidence>
<dbReference type="GO" id="GO:0009507">
    <property type="term" value="C:chloroplast"/>
    <property type="evidence" value="ECO:0007669"/>
    <property type="project" value="TreeGrafter"/>
</dbReference>
<dbReference type="Gene3D" id="1.10.8.60">
    <property type="match status" value="1"/>
</dbReference>
<dbReference type="PANTHER" id="PTHR23077">
    <property type="entry name" value="AAA-FAMILY ATPASE"/>
    <property type="match status" value="1"/>
</dbReference>
<accession>A0AB40B0R7</accession>
<dbReference type="GO" id="GO:0016887">
    <property type="term" value="F:ATP hydrolysis activity"/>
    <property type="evidence" value="ECO:0007669"/>
    <property type="project" value="TreeGrafter"/>
</dbReference>
<gene>
    <name evidence="5" type="primary">LOC120257542</name>
</gene>
<dbReference type="Pfam" id="PF17862">
    <property type="entry name" value="AAA_lid_3"/>
    <property type="match status" value="1"/>
</dbReference>
<dbReference type="GO" id="GO:0005524">
    <property type="term" value="F:ATP binding"/>
    <property type="evidence" value="ECO:0007669"/>
    <property type="project" value="UniProtKB-KW"/>
</dbReference>
<organism evidence="4 5">
    <name type="scientific">Dioscorea cayennensis subsp. rotundata</name>
    <name type="common">White Guinea yam</name>
    <name type="synonym">Dioscorea rotundata</name>
    <dbReference type="NCBI Taxonomy" id="55577"/>
    <lineage>
        <taxon>Eukaryota</taxon>
        <taxon>Viridiplantae</taxon>
        <taxon>Streptophyta</taxon>
        <taxon>Embryophyta</taxon>
        <taxon>Tracheophyta</taxon>
        <taxon>Spermatophyta</taxon>
        <taxon>Magnoliopsida</taxon>
        <taxon>Liliopsida</taxon>
        <taxon>Dioscoreales</taxon>
        <taxon>Dioscoreaceae</taxon>
        <taxon>Dioscorea</taxon>
    </lineage>
</organism>
<keyword evidence="4" id="KW-1185">Reference proteome</keyword>
<evidence type="ECO:0000313" key="4">
    <source>
        <dbReference type="Proteomes" id="UP001515500"/>
    </source>
</evidence>
<dbReference type="SUPFAM" id="SSF52540">
    <property type="entry name" value="P-loop containing nucleoside triphosphate hydrolases"/>
    <property type="match status" value="1"/>
</dbReference>
<evidence type="ECO:0000259" key="3">
    <source>
        <dbReference type="Pfam" id="PF17862"/>
    </source>
</evidence>
<protein>
    <submittedName>
        <fullName evidence="5">Calmodulin-interacting protein 111-like</fullName>
    </submittedName>
</protein>
<keyword evidence="1" id="KW-0547">Nucleotide-binding</keyword>
<dbReference type="Proteomes" id="UP001515500">
    <property type="component" value="Unplaced"/>
</dbReference>
<reference evidence="5" key="1">
    <citation type="submission" date="2025-08" db="UniProtKB">
        <authorList>
            <consortium name="RefSeq"/>
        </authorList>
    </citation>
    <scope>IDENTIFICATION</scope>
</reference>
<dbReference type="InterPro" id="IPR050168">
    <property type="entry name" value="AAA_ATPase_domain"/>
</dbReference>